<keyword evidence="2" id="KW-1185">Reference proteome</keyword>
<organism evidence="1 2">
    <name type="scientific">Robiginitalea marina</name>
    <dbReference type="NCBI Taxonomy" id="2954105"/>
    <lineage>
        <taxon>Bacteria</taxon>
        <taxon>Pseudomonadati</taxon>
        <taxon>Bacteroidota</taxon>
        <taxon>Flavobacteriia</taxon>
        <taxon>Flavobacteriales</taxon>
        <taxon>Flavobacteriaceae</taxon>
        <taxon>Robiginitalea</taxon>
    </lineage>
</organism>
<dbReference type="RefSeq" id="WP_252740653.1">
    <property type="nucleotide sequence ID" value="NZ_JAMXIB010000003.1"/>
</dbReference>
<gene>
    <name evidence="1" type="ORF">NG653_05370</name>
</gene>
<evidence type="ECO:0000313" key="1">
    <source>
        <dbReference type="EMBL" id="MCO5724274.1"/>
    </source>
</evidence>
<evidence type="ECO:0008006" key="3">
    <source>
        <dbReference type="Google" id="ProtNLM"/>
    </source>
</evidence>
<sequence length="139" mass="15620">MESFFRGVKILFLVLVLNACDLGDDGVSYHFVSLPVVDVGMPESFRLNETYEIGVTLLLPNGCAQFEGFDVTSEDTTVRRVVAIGTEVDGPSCTQEVSEVEATFRFICLYPETYRFLFWTGEDESGEPRFLEIEVPVTR</sequence>
<comment type="caution">
    <text evidence="1">The sequence shown here is derived from an EMBL/GenBank/DDBJ whole genome shotgun (WGS) entry which is preliminary data.</text>
</comment>
<protein>
    <recommendedName>
        <fullName evidence="3">Proteinase inhibitor I42 chagasin domain-containing protein</fullName>
    </recommendedName>
</protein>
<dbReference type="Proteomes" id="UP001206312">
    <property type="component" value="Unassembled WGS sequence"/>
</dbReference>
<proteinExistence type="predicted"/>
<accession>A0ABT1AX57</accession>
<evidence type="ECO:0000313" key="2">
    <source>
        <dbReference type="Proteomes" id="UP001206312"/>
    </source>
</evidence>
<dbReference type="EMBL" id="JAMXIB010000003">
    <property type="protein sequence ID" value="MCO5724274.1"/>
    <property type="molecule type" value="Genomic_DNA"/>
</dbReference>
<name>A0ABT1AX57_9FLAO</name>
<reference evidence="1 2" key="1">
    <citation type="submission" date="2022-06" db="EMBL/GenBank/DDBJ databases">
        <authorList>
            <person name="Xuan X."/>
        </authorList>
    </citation>
    <scope>NUCLEOTIDE SEQUENCE [LARGE SCALE GENOMIC DNA]</scope>
    <source>
        <strain evidence="1 2">2V75</strain>
    </source>
</reference>